<evidence type="ECO:0000313" key="2">
    <source>
        <dbReference type="Proteomes" id="UP000790709"/>
    </source>
</evidence>
<comment type="caution">
    <text evidence="1">The sequence shown here is derived from an EMBL/GenBank/DDBJ whole genome shotgun (WGS) entry which is preliminary data.</text>
</comment>
<name>A0ACB8BVP9_9AGAM</name>
<dbReference type="Proteomes" id="UP000790709">
    <property type="component" value="Unassembled WGS sequence"/>
</dbReference>
<organism evidence="1 2">
    <name type="scientific">Leucogyrophana mollusca</name>
    <dbReference type="NCBI Taxonomy" id="85980"/>
    <lineage>
        <taxon>Eukaryota</taxon>
        <taxon>Fungi</taxon>
        <taxon>Dikarya</taxon>
        <taxon>Basidiomycota</taxon>
        <taxon>Agaricomycotina</taxon>
        <taxon>Agaricomycetes</taxon>
        <taxon>Agaricomycetidae</taxon>
        <taxon>Boletales</taxon>
        <taxon>Boletales incertae sedis</taxon>
        <taxon>Leucogyrophana</taxon>
    </lineage>
</organism>
<keyword evidence="2" id="KW-1185">Reference proteome</keyword>
<protein>
    <submittedName>
        <fullName evidence="1">Uncharacterized protein</fullName>
    </submittedName>
</protein>
<evidence type="ECO:0000313" key="1">
    <source>
        <dbReference type="EMBL" id="KAH7928688.1"/>
    </source>
</evidence>
<accession>A0ACB8BVP9</accession>
<gene>
    <name evidence="1" type="ORF">BV22DRAFT_1044475</name>
</gene>
<proteinExistence type="predicted"/>
<sequence>MPCEMIASWRAVSDYCYWRVSILSDRVWLGHWSILGNILEGPYDCEPSEVARRLPRAALGLRCQPAALPLFRLSTQGHYQGHEADTQAERARLGNGGRPKLESPILAGVSEAKAASTRTTESPLVDRANGWGTGIIRPRGVDGLALCGRRTALNRVYSRSIGIWSKKELVRPVSCVKQSASDLMAVGAMLHRRFSKRLSSKLLSTSRSSYKIYQDPVKRRRTEPRVVPNSANPIIAEQVRVAGNLFLVPISTLLDRTCSVGFAVWYLGSITTQALRMFGLAVNHSHRSEPNNTKDVTSPLAGAMEGWSWLT</sequence>
<dbReference type="EMBL" id="MU266350">
    <property type="protein sequence ID" value="KAH7928688.1"/>
    <property type="molecule type" value="Genomic_DNA"/>
</dbReference>
<reference evidence="1" key="1">
    <citation type="journal article" date="2021" name="New Phytol.">
        <title>Evolutionary innovations through gain and loss of genes in the ectomycorrhizal Boletales.</title>
        <authorList>
            <person name="Wu G."/>
            <person name="Miyauchi S."/>
            <person name="Morin E."/>
            <person name="Kuo A."/>
            <person name="Drula E."/>
            <person name="Varga T."/>
            <person name="Kohler A."/>
            <person name="Feng B."/>
            <person name="Cao Y."/>
            <person name="Lipzen A."/>
            <person name="Daum C."/>
            <person name="Hundley H."/>
            <person name="Pangilinan J."/>
            <person name="Johnson J."/>
            <person name="Barry K."/>
            <person name="LaButti K."/>
            <person name="Ng V."/>
            <person name="Ahrendt S."/>
            <person name="Min B."/>
            <person name="Choi I.G."/>
            <person name="Park H."/>
            <person name="Plett J.M."/>
            <person name="Magnuson J."/>
            <person name="Spatafora J.W."/>
            <person name="Nagy L.G."/>
            <person name="Henrissat B."/>
            <person name="Grigoriev I.V."/>
            <person name="Yang Z.L."/>
            <person name="Xu J."/>
            <person name="Martin F.M."/>
        </authorList>
    </citation>
    <scope>NUCLEOTIDE SEQUENCE</scope>
    <source>
        <strain evidence="1">KUC20120723A-06</strain>
    </source>
</reference>